<dbReference type="InterPro" id="IPR011480">
    <property type="entry name" value="DUF1589"/>
</dbReference>
<sequence length="48" mass="5292">MFVTTRRVSKATPAVAGFAKNSDRNQLEHLNPGDTINVGQVITWHPTD</sequence>
<proteinExistence type="predicted"/>
<keyword evidence="2" id="KW-1185">Reference proteome</keyword>
<protein>
    <submittedName>
        <fullName evidence="1">Uncharacterized protein</fullName>
    </submittedName>
</protein>
<gene>
    <name evidence="1" type="ORF">RE6C_05009</name>
</gene>
<dbReference type="RefSeq" id="WP_008660719.1">
    <property type="nucleotide sequence ID" value="NZ_ANMO01000219.1"/>
</dbReference>
<dbReference type="EMBL" id="ANMO01000219">
    <property type="protein sequence ID" value="EMB14248.1"/>
    <property type="molecule type" value="Genomic_DNA"/>
</dbReference>
<organism evidence="1 2">
    <name type="scientific">Rhodopirellula europaea 6C</name>
    <dbReference type="NCBI Taxonomy" id="1263867"/>
    <lineage>
        <taxon>Bacteria</taxon>
        <taxon>Pseudomonadati</taxon>
        <taxon>Planctomycetota</taxon>
        <taxon>Planctomycetia</taxon>
        <taxon>Pirellulales</taxon>
        <taxon>Pirellulaceae</taxon>
        <taxon>Rhodopirellula</taxon>
    </lineage>
</organism>
<dbReference type="AlphaFoldDB" id="M2AXH9"/>
<comment type="caution">
    <text evidence="1">The sequence shown here is derived from an EMBL/GenBank/DDBJ whole genome shotgun (WGS) entry which is preliminary data.</text>
</comment>
<feature type="non-terminal residue" evidence="1">
    <location>
        <position position="48"/>
    </location>
</feature>
<evidence type="ECO:0000313" key="1">
    <source>
        <dbReference type="EMBL" id="EMB14248.1"/>
    </source>
</evidence>
<dbReference type="Proteomes" id="UP000011529">
    <property type="component" value="Unassembled WGS sequence"/>
</dbReference>
<reference evidence="1" key="1">
    <citation type="submission" date="2012-11" db="EMBL/GenBank/DDBJ databases">
        <title>Permanent draft genomes of Rhodopirellula europaea strain SH398 and 6C.</title>
        <authorList>
            <person name="Richter M."/>
            <person name="Richter-Heitmann T."/>
            <person name="Frank C."/>
            <person name="Harder J."/>
            <person name="Glockner F.O."/>
        </authorList>
    </citation>
    <scope>NUCLEOTIDE SEQUENCE</scope>
    <source>
        <strain evidence="1">6C</strain>
    </source>
</reference>
<dbReference type="Pfam" id="PF07628">
    <property type="entry name" value="DUF1589"/>
    <property type="match status" value="1"/>
</dbReference>
<name>M2AXH9_9BACT</name>
<reference evidence="1" key="2">
    <citation type="journal article" date="2013" name="Mar. Genomics">
        <title>Expression of sulfatases in Rhodopirellula baltica and the diversity of sulfatases in the genus Rhodopirellula.</title>
        <authorList>
            <person name="Wegner C.E."/>
            <person name="Richter-Heitmann T."/>
            <person name="Klindworth A."/>
            <person name="Klockow C."/>
            <person name="Richter M."/>
            <person name="Achstetter T."/>
            <person name="Glockner F.O."/>
            <person name="Harder J."/>
        </authorList>
    </citation>
    <scope>NUCLEOTIDE SEQUENCE [LARGE SCALE GENOMIC DNA]</scope>
    <source>
        <strain evidence="1">6C</strain>
    </source>
</reference>
<accession>M2AXH9</accession>
<evidence type="ECO:0000313" key="2">
    <source>
        <dbReference type="Proteomes" id="UP000011529"/>
    </source>
</evidence>